<dbReference type="AlphaFoldDB" id="A0A7Y9JYC3"/>
<gene>
    <name evidence="2" type="ORF">BKA21_002315</name>
    <name evidence="1" type="ORF">Col01nite_16070</name>
</gene>
<accession>A0A7Y9JYC3</accession>
<dbReference type="Proteomes" id="UP000577956">
    <property type="component" value="Unassembled WGS sequence"/>
</dbReference>
<dbReference type="EMBL" id="BONN01000003">
    <property type="protein sequence ID" value="GIG32448.1"/>
    <property type="molecule type" value="Genomic_DNA"/>
</dbReference>
<keyword evidence="4" id="KW-1185">Reference proteome</keyword>
<evidence type="ECO:0000313" key="2">
    <source>
        <dbReference type="EMBL" id="NYD86766.1"/>
    </source>
</evidence>
<sequence>MGARAVLVTGGVLVVGAVGVVVADQVARGMAEERAAEVIAERLDVTGTPTVDVDGFPFLTQLLARELDEVHATADGVRLDGVDAVDVRLDARGVTLRQPSTVADATLALTLPTATVQQVVAEQSGLAVDLTVDGELLRASGEVLGVELTAGVQPYVEDGRLLADVVDVTVGGAVVDVADLAVGGRLTGIEIPVGGLPDGVVLDSTSVVPDGLRVVAAGQDVTLEVAP</sequence>
<reference evidence="2 3" key="1">
    <citation type="submission" date="2020-07" db="EMBL/GenBank/DDBJ databases">
        <title>Sequencing the genomes of 1000 actinobacteria strains.</title>
        <authorList>
            <person name="Klenk H.-P."/>
        </authorList>
    </citation>
    <scope>NUCLEOTIDE SEQUENCE [LARGE SCALE GENOMIC DNA]</scope>
    <source>
        <strain evidence="2 3">DSM 24482</strain>
    </source>
</reference>
<dbReference type="RefSeq" id="WP_239072846.1">
    <property type="nucleotide sequence ID" value="NZ_BAABFI010000001.1"/>
</dbReference>
<evidence type="ECO:0000313" key="3">
    <source>
        <dbReference type="Proteomes" id="UP000577956"/>
    </source>
</evidence>
<organism evidence="2 3">
    <name type="scientific">Cellulomonas oligotrophica</name>
    <dbReference type="NCBI Taxonomy" id="931536"/>
    <lineage>
        <taxon>Bacteria</taxon>
        <taxon>Bacillati</taxon>
        <taxon>Actinomycetota</taxon>
        <taxon>Actinomycetes</taxon>
        <taxon>Micrococcales</taxon>
        <taxon>Cellulomonadaceae</taxon>
        <taxon>Cellulomonas</taxon>
    </lineage>
</organism>
<evidence type="ECO:0008006" key="5">
    <source>
        <dbReference type="Google" id="ProtNLM"/>
    </source>
</evidence>
<reference evidence="1 4" key="2">
    <citation type="submission" date="2021-01" db="EMBL/GenBank/DDBJ databases">
        <title>Whole genome shotgun sequence of Cellulomonas oligotrophica NBRC 109435.</title>
        <authorList>
            <person name="Komaki H."/>
            <person name="Tamura T."/>
        </authorList>
    </citation>
    <scope>NUCLEOTIDE SEQUENCE [LARGE SCALE GENOMIC DNA]</scope>
    <source>
        <strain evidence="1 4">NBRC 109435</strain>
    </source>
</reference>
<dbReference type="InterPro" id="IPR021373">
    <property type="entry name" value="DUF2993"/>
</dbReference>
<proteinExistence type="predicted"/>
<comment type="caution">
    <text evidence="2">The sequence shown here is derived from an EMBL/GenBank/DDBJ whole genome shotgun (WGS) entry which is preliminary data.</text>
</comment>
<name>A0A7Y9JYC3_9CELL</name>
<dbReference type="EMBL" id="JACCBK010000001">
    <property type="protein sequence ID" value="NYD86766.1"/>
    <property type="molecule type" value="Genomic_DNA"/>
</dbReference>
<evidence type="ECO:0000313" key="4">
    <source>
        <dbReference type="Proteomes" id="UP000618382"/>
    </source>
</evidence>
<dbReference type="Pfam" id="PF11209">
    <property type="entry name" value="LmeA"/>
    <property type="match status" value="1"/>
</dbReference>
<protein>
    <recommendedName>
        <fullName evidence="5">DUF2993 domain-containing protein</fullName>
    </recommendedName>
</protein>
<evidence type="ECO:0000313" key="1">
    <source>
        <dbReference type="EMBL" id="GIG32448.1"/>
    </source>
</evidence>
<dbReference type="Proteomes" id="UP000618382">
    <property type="component" value="Unassembled WGS sequence"/>
</dbReference>